<dbReference type="InterPro" id="IPR032675">
    <property type="entry name" value="LRR_dom_sf"/>
</dbReference>
<dbReference type="InterPro" id="IPR001810">
    <property type="entry name" value="F-box_dom"/>
</dbReference>
<evidence type="ECO:0000313" key="2">
    <source>
        <dbReference type="EMBL" id="KAF9514312.1"/>
    </source>
</evidence>
<evidence type="ECO:0000259" key="1">
    <source>
        <dbReference type="PROSITE" id="PS50181"/>
    </source>
</evidence>
<protein>
    <recommendedName>
        <fullName evidence="1">F-box domain-containing protein</fullName>
    </recommendedName>
</protein>
<gene>
    <name evidence="2" type="ORF">BS47DRAFT_885879</name>
</gene>
<feature type="domain" description="F-box" evidence="1">
    <location>
        <begin position="4"/>
        <end position="61"/>
    </location>
</feature>
<name>A0A9P6DUI8_9AGAM</name>
<dbReference type="InterPro" id="IPR036047">
    <property type="entry name" value="F-box-like_dom_sf"/>
</dbReference>
<sequence length="304" mass="34238">MESMSPIPSLPTEIVIKILSTALRRAIDDNEPTTTSLLNFCLVSRRWRDVVQTASELWTDIDLHWPIEQQRTWVEQSAPRGIDVHALMEPEDHFEIIKHPSRLRSLRLLSVPLGYLEQFLGSIEGSNLDKLESIHLGCDACSTGMAVYELPPDFPARTPCLRAISLSALRIANLHIVAHQLTHLEIFRSTHTSEDLMQTLSLCVNLEYLSLGGLSVHGPYKQGPVIMPRLRTLLLHPYNTTYCVQLILGISRFGPPARHLRAPQLLCFYLWYNGECDVCFTDAISDFTKESPLLNTLGIAGMAR</sequence>
<evidence type="ECO:0000313" key="3">
    <source>
        <dbReference type="Proteomes" id="UP000886523"/>
    </source>
</evidence>
<dbReference type="AlphaFoldDB" id="A0A9P6DUI8"/>
<keyword evidence="3" id="KW-1185">Reference proteome</keyword>
<organism evidence="2 3">
    <name type="scientific">Hydnum rufescens UP504</name>
    <dbReference type="NCBI Taxonomy" id="1448309"/>
    <lineage>
        <taxon>Eukaryota</taxon>
        <taxon>Fungi</taxon>
        <taxon>Dikarya</taxon>
        <taxon>Basidiomycota</taxon>
        <taxon>Agaricomycotina</taxon>
        <taxon>Agaricomycetes</taxon>
        <taxon>Cantharellales</taxon>
        <taxon>Hydnaceae</taxon>
        <taxon>Hydnum</taxon>
    </lineage>
</organism>
<dbReference type="PROSITE" id="PS50181">
    <property type="entry name" value="FBOX"/>
    <property type="match status" value="1"/>
</dbReference>
<dbReference type="SUPFAM" id="SSF81383">
    <property type="entry name" value="F-box domain"/>
    <property type="match status" value="1"/>
</dbReference>
<dbReference type="Pfam" id="PF12937">
    <property type="entry name" value="F-box-like"/>
    <property type="match status" value="1"/>
</dbReference>
<dbReference type="EMBL" id="MU128962">
    <property type="protein sequence ID" value="KAF9514312.1"/>
    <property type="molecule type" value="Genomic_DNA"/>
</dbReference>
<dbReference type="Gene3D" id="1.20.1280.50">
    <property type="match status" value="1"/>
</dbReference>
<dbReference type="Gene3D" id="3.80.10.10">
    <property type="entry name" value="Ribonuclease Inhibitor"/>
    <property type="match status" value="1"/>
</dbReference>
<comment type="caution">
    <text evidence="2">The sequence shown here is derived from an EMBL/GenBank/DDBJ whole genome shotgun (WGS) entry which is preliminary data.</text>
</comment>
<dbReference type="Proteomes" id="UP000886523">
    <property type="component" value="Unassembled WGS sequence"/>
</dbReference>
<accession>A0A9P6DUI8</accession>
<proteinExistence type="predicted"/>
<reference evidence="2" key="1">
    <citation type="journal article" date="2020" name="Nat. Commun.">
        <title>Large-scale genome sequencing of mycorrhizal fungi provides insights into the early evolution of symbiotic traits.</title>
        <authorList>
            <person name="Miyauchi S."/>
            <person name="Kiss E."/>
            <person name="Kuo A."/>
            <person name="Drula E."/>
            <person name="Kohler A."/>
            <person name="Sanchez-Garcia M."/>
            <person name="Morin E."/>
            <person name="Andreopoulos B."/>
            <person name="Barry K.W."/>
            <person name="Bonito G."/>
            <person name="Buee M."/>
            <person name="Carver A."/>
            <person name="Chen C."/>
            <person name="Cichocki N."/>
            <person name="Clum A."/>
            <person name="Culley D."/>
            <person name="Crous P.W."/>
            <person name="Fauchery L."/>
            <person name="Girlanda M."/>
            <person name="Hayes R.D."/>
            <person name="Keri Z."/>
            <person name="LaButti K."/>
            <person name="Lipzen A."/>
            <person name="Lombard V."/>
            <person name="Magnuson J."/>
            <person name="Maillard F."/>
            <person name="Murat C."/>
            <person name="Nolan M."/>
            <person name="Ohm R.A."/>
            <person name="Pangilinan J."/>
            <person name="Pereira M.F."/>
            <person name="Perotto S."/>
            <person name="Peter M."/>
            <person name="Pfister S."/>
            <person name="Riley R."/>
            <person name="Sitrit Y."/>
            <person name="Stielow J.B."/>
            <person name="Szollosi G."/>
            <person name="Zifcakova L."/>
            <person name="Stursova M."/>
            <person name="Spatafora J.W."/>
            <person name="Tedersoo L."/>
            <person name="Vaario L.M."/>
            <person name="Yamada A."/>
            <person name="Yan M."/>
            <person name="Wang P."/>
            <person name="Xu J."/>
            <person name="Bruns T."/>
            <person name="Baldrian P."/>
            <person name="Vilgalys R."/>
            <person name="Dunand C."/>
            <person name="Henrissat B."/>
            <person name="Grigoriev I.V."/>
            <person name="Hibbett D."/>
            <person name="Nagy L.G."/>
            <person name="Martin F.M."/>
        </authorList>
    </citation>
    <scope>NUCLEOTIDE SEQUENCE</scope>
    <source>
        <strain evidence="2">UP504</strain>
    </source>
</reference>
<dbReference type="SUPFAM" id="SSF52047">
    <property type="entry name" value="RNI-like"/>
    <property type="match status" value="1"/>
</dbReference>
<dbReference type="OrthoDB" id="3071265at2759"/>